<sequence length="291" mass="31522">MKRVVTVGLDGSPESLAAARWAADEAERRGLTLRLLHAWPLLAPEPVRVPSEIDQNYWAKRLVHNAQAELQTYHPGLTVVGDLVADDARHALLQAASESEMTVLGSRGLELLESYFMGDISMPVVAHAERPVVLVRAMKDKEGRPPAPLATGRVVVALKLHGPCDDLLEFSFRAAAAHGVPLRAVHGRSLPLHSHASGGVDHDITEEIRQDAREHLNQALRPWHEKYPRVEVADSVHLESPAKAVVGAAEGAGLLVVGRRRHHPVLGPLLGPVTQAALHHARCPVAVVPHD</sequence>
<dbReference type="RefSeq" id="WP_329511571.1">
    <property type="nucleotide sequence ID" value="NZ_BAAAYZ010000061.1"/>
</dbReference>
<comment type="similarity">
    <text evidence="1">Belongs to the universal stress protein A family.</text>
</comment>
<dbReference type="InterPro" id="IPR006016">
    <property type="entry name" value="UspA"/>
</dbReference>
<dbReference type="PRINTS" id="PR01438">
    <property type="entry name" value="UNVRSLSTRESS"/>
</dbReference>
<comment type="caution">
    <text evidence="3">The sequence shown here is derived from an EMBL/GenBank/DDBJ whole genome shotgun (WGS) entry which is preliminary data.</text>
</comment>
<dbReference type="SUPFAM" id="SSF52402">
    <property type="entry name" value="Adenine nucleotide alpha hydrolases-like"/>
    <property type="match status" value="2"/>
</dbReference>
<feature type="domain" description="UspA" evidence="2">
    <location>
        <begin position="153"/>
        <end position="289"/>
    </location>
</feature>
<organism evidence="3 4">
    <name type="scientific">Streptomyces chiangmaiensis</name>
    <dbReference type="NCBI Taxonomy" id="766497"/>
    <lineage>
        <taxon>Bacteria</taxon>
        <taxon>Bacillati</taxon>
        <taxon>Actinomycetota</taxon>
        <taxon>Actinomycetes</taxon>
        <taxon>Kitasatosporales</taxon>
        <taxon>Streptomycetaceae</taxon>
        <taxon>Streptomyces</taxon>
    </lineage>
</organism>
<evidence type="ECO:0000313" key="4">
    <source>
        <dbReference type="Proteomes" id="UP001333996"/>
    </source>
</evidence>
<accession>A0ABU7FT88</accession>
<gene>
    <name evidence="3" type="ORF">VXC91_36075</name>
</gene>
<dbReference type="PANTHER" id="PTHR46553">
    <property type="entry name" value="ADENINE NUCLEOTIDE ALPHA HYDROLASES-LIKE SUPERFAMILY PROTEIN"/>
    <property type="match status" value="1"/>
</dbReference>
<protein>
    <submittedName>
        <fullName evidence="3">Universal stress protein</fullName>
    </submittedName>
</protein>
<reference evidence="3" key="1">
    <citation type="submission" date="2024-01" db="EMBL/GenBank/DDBJ databases">
        <title>First draft genome sequence data of TA4-1, the type strain of Gram-positive actinobacterium Streptomyces chiangmaiensis.</title>
        <authorList>
            <person name="Yasawong M."/>
            <person name="Nantapong N."/>
        </authorList>
    </citation>
    <scope>NUCLEOTIDE SEQUENCE</scope>
    <source>
        <strain evidence="3">TA4-1</strain>
    </source>
</reference>
<dbReference type="InterPro" id="IPR006015">
    <property type="entry name" value="Universal_stress_UspA"/>
</dbReference>
<name>A0ABU7FT88_9ACTN</name>
<keyword evidence="4" id="KW-1185">Reference proteome</keyword>
<proteinExistence type="inferred from homology"/>
<evidence type="ECO:0000256" key="1">
    <source>
        <dbReference type="ARBA" id="ARBA00008791"/>
    </source>
</evidence>
<evidence type="ECO:0000259" key="2">
    <source>
        <dbReference type="Pfam" id="PF00582"/>
    </source>
</evidence>
<dbReference type="EMBL" id="JAYWVC010000210">
    <property type="protein sequence ID" value="MED7827188.1"/>
    <property type="molecule type" value="Genomic_DNA"/>
</dbReference>
<dbReference type="Proteomes" id="UP001333996">
    <property type="component" value="Unassembled WGS sequence"/>
</dbReference>
<dbReference type="Pfam" id="PF00582">
    <property type="entry name" value="Usp"/>
    <property type="match status" value="2"/>
</dbReference>
<feature type="domain" description="UspA" evidence="2">
    <location>
        <begin position="3"/>
        <end position="136"/>
    </location>
</feature>
<dbReference type="InterPro" id="IPR014729">
    <property type="entry name" value="Rossmann-like_a/b/a_fold"/>
</dbReference>
<evidence type="ECO:0000313" key="3">
    <source>
        <dbReference type="EMBL" id="MED7827188.1"/>
    </source>
</evidence>
<dbReference type="Gene3D" id="3.40.50.620">
    <property type="entry name" value="HUPs"/>
    <property type="match status" value="2"/>
</dbReference>
<dbReference type="PANTHER" id="PTHR46553:SF3">
    <property type="entry name" value="ADENINE NUCLEOTIDE ALPHA HYDROLASES-LIKE SUPERFAMILY PROTEIN"/>
    <property type="match status" value="1"/>
</dbReference>